<evidence type="ECO:0008006" key="2">
    <source>
        <dbReference type="Google" id="ProtNLM"/>
    </source>
</evidence>
<organism evidence="1">
    <name type="scientific">uncultured Caudovirales phage</name>
    <dbReference type="NCBI Taxonomy" id="2100421"/>
    <lineage>
        <taxon>Viruses</taxon>
        <taxon>Duplodnaviria</taxon>
        <taxon>Heunggongvirae</taxon>
        <taxon>Uroviricota</taxon>
        <taxon>Caudoviricetes</taxon>
        <taxon>Peduoviridae</taxon>
        <taxon>Maltschvirus</taxon>
        <taxon>Maltschvirus maltsch</taxon>
    </lineage>
</organism>
<proteinExistence type="predicted"/>
<sequence length="137" mass="14960">MIPLINGIAYDWAQIVLTIAGTPIAGVSTINYSDSQAMVDNYGAGSFPVARGFGKYEAKASIELSMEEVESITSAAPGRRLQNIPEFPIIVSFIDPNNTVVTHKLKNCRFKDNKRDMKTGDSGVNVSIELIVSHIDW</sequence>
<name>A0A6J5RJJ4_9CAUD</name>
<accession>A0A6J5RJJ4</accession>
<evidence type="ECO:0000313" key="1">
    <source>
        <dbReference type="EMBL" id="CAB4191914.1"/>
    </source>
</evidence>
<dbReference type="EMBL" id="LR797179">
    <property type="protein sequence ID" value="CAB4191914.1"/>
    <property type="molecule type" value="Genomic_DNA"/>
</dbReference>
<reference evidence="1" key="1">
    <citation type="submission" date="2020-05" db="EMBL/GenBank/DDBJ databases">
        <authorList>
            <person name="Chiriac C."/>
            <person name="Salcher M."/>
            <person name="Ghai R."/>
            <person name="Kavagutti S V."/>
        </authorList>
    </citation>
    <scope>NUCLEOTIDE SEQUENCE</scope>
</reference>
<protein>
    <recommendedName>
        <fullName evidence="2">Tail tube protein</fullName>
    </recommendedName>
</protein>
<gene>
    <name evidence="1" type="ORF">UFOVP1230_40</name>
</gene>